<dbReference type="EMBL" id="LKCM01000202">
    <property type="protein sequence ID" value="KPQ42822.1"/>
    <property type="molecule type" value="Genomic_DNA"/>
</dbReference>
<evidence type="ECO:0000259" key="1">
    <source>
        <dbReference type="Pfam" id="PF01523"/>
    </source>
</evidence>
<dbReference type="Pfam" id="PF19290">
    <property type="entry name" value="PmbA_TldD_2nd"/>
    <property type="match status" value="1"/>
</dbReference>
<dbReference type="GO" id="GO:0006508">
    <property type="term" value="P:proteolysis"/>
    <property type="evidence" value="ECO:0007669"/>
    <property type="project" value="InterPro"/>
</dbReference>
<dbReference type="Gene3D" id="3.30.2290.10">
    <property type="entry name" value="PmbA/TldD superfamily"/>
    <property type="match status" value="1"/>
</dbReference>
<feature type="domain" description="Metalloprotease TldD/E central" evidence="2">
    <location>
        <begin position="113"/>
        <end position="213"/>
    </location>
</feature>
<name>A0A0P7ZGM5_9EURY</name>
<dbReference type="GO" id="GO:0005829">
    <property type="term" value="C:cytosol"/>
    <property type="evidence" value="ECO:0007669"/>
    <property type="project" value="TreeGrafter"/>
</dbReference>
<dbReference type="InterPro" id="IPR036059">
    <property type="entry name" value="TldD/PmbA_sf"/>
</dbReference>
<dbReference type="PANTHER" id="PTHR43421:SF1">
    <property type="entry name" value="METALLOPROTEASE PMBA"/>
    <property type="match status" value="1"/>
</dbReference>
<dbReference type="InterPro" id="IPR047657">
    <property type="entry name" value="PmbA"/>
</dbReference>
<evidence type="ECO:0000259" key="2">
    <source>
        <dbReference type="Pfam" id="PF19290"/>
    </source>
</evidence>
<comment type="caution">
    <text evidence="3">The sequence shown here is derived from an EMBL/GenBank/DDBJ whole genome shotgun (WGS) entry which is preliminary data.</text>
</comment>
<gene>
    <name evidence="3" type="ORF">MPEBLZ_02618</name>
</gene>
<sequence length="256" mass="27898">MNDIFDNAYKALEFAQKEGADEVEIYCIKGRSISIDIHRDVIDLAKESLISGIGIRAIVKGAVGFSSTNDVLRIKEASELAVKSARVRGSDPEWSGLPVKKKLPKVKGIFDKKIADIQIESCIDFTTELINGAKSIRNIVPTSGHFACGNSTKLILNSNGVETQEEDTIVQASIDAITRDLPLSTASEFDMSRKLDMDFYKIGERASSLALRSQNGISTQTRDCTVLLEPMAIADLLENTIVTSVNADNIQKGRSS</sequence>
<proteinExistence type="predicted"/>
<organism evidence="3 4">
    <name type="scientific">Candidatus Methanoperedens nitratireducens</name>
    <dbReference type="NCBI Taxonomy" id="1392998"/>
    <lineage>
        <taxon>Archaea</taxon>
        <taxon>Methanobacteriati</taxon>
        <taxon>Methanobacteriota</taxon>
        <taxon>Stenosarchaea group</taxon>
        <taxon>Methanomicrobia</taxon>
        <taxon>Methanosarcinales</taxon>
        <taxon>ANME-2 cluster</taxon>
        <taxon>Candidatus Methanoperedentaceae</taxon>
        <taxon>Candidatus Methanoperedens</taxon>
    </lineage>
</organism>
<protein>
    <submittedName>
        <fullName evidence="3">PmbA protein</fullName>
    </submittedName>
</protein>
<dbReference type="Pfam" id="PF01523">
    <property type="entry name" value="PmbA_TldD_1st"/>
    <property type="match status" value="1"/>
</dbReference>
<dbReference type="InterPro" id="IPR002510">
    <property type="entry name" value="Metalloprtase-TldD/E_N"/>
</dbReference>
<dbReference type="InterPro" id="IPR045570">
    <property type="entry name" value="Metalloprtase-TldD/E_cen_dom"/>
</dbReference>
<reference evidence="3 4" key="1">
    <citation type="submission" date="2015-09" db="EMBL/GenBank/DDBJ databases">
        <title>A metagenomics-based metabolic model of nitrate-dependent anaerobic oxidation of methane by Methanoperedens-like archaea.</title>
        <authorList>
            <person name="Arshad A."/>
            <person name="Speth D.R."/>
            <person name="De Graaf R.M."/>
            <person name="Op Den Camp H.J."/>
            <person name="Jetten M.S."/>
            <person name="Welte C.U."/>
        </authorList>
    </citation>
    <scope>NUCLEOTIDE SEQUENCE [LARGE SCALE GENOMIC DNA]</scope>
</reference>
<dbReference type="Proteomes" id="UP000050360">
    <property type="component" value="Unassembled WGS sequence"/>
</dbReference>
<evidence type="ECO:0000313" key="4">
    <source>
        <dbReference type="Proteomes" id="UP000050360"/>
    </source>
</evidence>
<feature type="domain" description="Metalloprotease TldD/E N-terminal" evidence="1">
    <location>
        <begin position="23"/>
        <end position="85"/>
    </location>
</feature>
<evidence type="ECO:0000313" key="3">
    <source>
        <dbReference type="EMBL" id="KPQ42822.1"/>
    </source>
</evidence>
<dbReference type="PANTHER" id="PTHR43421">
    <property type="entry name" value="METALLOPROTEASE PMBA"/>
    <property type="match status" value="1"/>
</dbReference>
<dbReference type="GO" id="GO:0008237">
    <property type="term" value="F:metallopeptidase activity"/>
    <property type="evidence" value="ECO:0007669"/>
    <property type="project" value="InterPro"/>
</dbReference>
<accession>A0A0P7ZGM5</accession>
<dbReference type="AlphaFoldDB" id="A0A0P7ZGM5"/>
<dbReference type="SUPFAM" id="SSF111283">
    <property type="entry name" value="Putative modulator of DNA gyrase, PmbA/TldD"/>
    <property type="match status" value="1"/>
</dbReference>
<dbReference type="InterPro" id="IPR035068">
    <property type="entry name" value="TldD/PmbA_N"/>
</dbReference>